<gene>
    <name evidence="2" type="ORF">FOXB_03239</name>
</gene>
<dbReference type="EMBL" id="AFQF01001125">
    <property type="protein sequence ID" value="EGU86243.1"/>
    <property type="molecule type" value="Genomic_DNA"/>
</dbReference>
<evidence type="ECO:0000256" key="1">
    <source>
        <dbReference type="SAM" id="MobiDB-lite"/>
    </source>
</evidence>
<name>F9FA14_FUSOF</name>
<organism evidence="2">
    <name type="scientific">Fusarium oxysporum (strain Fo5176)</name>
    <name type="common">Fusarium vascular wilt</name>
    <dbReference type="NCBI Taxonomy" id="660025"/>
    <lineage>
        <taxon>Eukaryota</taxon>
        <taxon>Fungi</taxon>
        <taxon>Dikarya</taxon>
        <taxon>Ascomycota</taxon>
        <taxon>Pezizomycotina</taxon>
        <taxon>Sordariomycetes</taxon>
        <taxon>Hypocreomycetidae</taxon>
        <taxon>Hypocreales</taxon>
        <taxon>Nectriaceae</taxon>
        <taxon>Fusarium</taxon>
        <taxon>Fusarium oxysporum species complex</taxon>
    </lineage>
</organism>
<evidence type="ECO:0008006" key="3">
    <source>
        <dbReference type="Google" id="ProtNLM"/>
    </source>
</evidence>
<dbReference type="OrthoDB" id="5088237at2759"/>
<comment type="caution">
    <text evidence="2">The sequence shown here is derived from an EMBL/GenBank/DDBJ whole genome shotgun (WGS) entry which is preliminary data.</text>
</comment>
<reference evidence="2" key="1">
    <citation type="journal article" date="2012" name="Mol. Plant Microbe Interact.">
        <title>A highly conserved effector in Fusarium oxysporum is required for full virulence on Arabidopsis.</title>
        <authorList>
            <person name="Thatcher L.F."/>
            <person name="Gardiner D.M."/>
            <person name="Kazan K."/>
            <person name="Manners J."/>
        </authorList>
    </citation>
    <scope>NUCLEOTIDE SEQUENCE [LARGE SCALE GENOMIC DNA]</scope>
    <source>
        <strain evidence="2">Fo5176</strain>
    </source>
</reference>
<evidence type="ECO:0000313" key="2">
    <source>
        <dbReference type="EMBL" id="EGU86243.1"/>
    </source>
</evidence>
<dbReference type="AlphaFoldDB" id="F9FA14"/>
<proteinExistence type="predicted"/>
<feature type="compositionally biased region" description="Basic and acidic residues" evidence="1">
    <location>
        <begin position="70"/>
        <end position="79"/>
    </location>
</feature>
<sequence>MSAAQPGQQQHLEDRLFRHCRGWTCYDIQRHGLRKWACKDCILVNRPTIASFTSSGLQNAANHLWREHKTPAPEGEKKSTAQLKSEGTLKSNQPTIASVSKLDVNKPTEQNIANNIISRFDKQYFQRMLVELIVSNNQSLSFAENPILQEIFDYLNPSASIQRANLTARAVRYKIIQEYGRHRQKVIEVLRNSPGALHISFDG</sequence>
<feature type="region of interest" description="Disordered" evidence="1">
    <location>
        <begin position="70"/>
        <end position="90"/>
    </location>
</feature>
<protein>
    <recommendedName>
        <fullName evidence="3">BED-type domain-containing protein</fullName>
    </recommendedName>
</protein>
<accession>F9FA14</accession>
<feature type="compositionally biased region" description="Polar residues" evidence="1">
    <location>
        <begin position="80"/>
        <end position="90"/>
    </location>
</feature>